<dbReference type="Proteomes" id="UP000234483">
    <property type="component" value="Unassembled WGS sequence"/>
</dbReference>
<dbReference type="RefSeq" id="WP_101714199.1">
    <property type="nucleotide sequence ID" value="NZ_CP026100.1"/>
</dbReference>
<dbReference type="GO" id="GO:0006508">
    <property type="term" value="P:proteolysis"/>
    <property type="evidence" value="ECO:0007669"/>
    <property type="project" value="InterPro"/>
</dbReference>
<evidence type="ECO:0000313" key="6">
    <source>
        <dbReference type="EMBL" id="PLR10235.1"/>
    </source>
</evidence>
<gene>
    <name evidence="5" type="ORF">C1707_21920</name>
    <name evidence="6" type="ORF">CFHF_17085</name>
</gene>
<dbReference type="Pfam" id="PF00326">
    <property type="entry name" value="Peptidase_S9"/>
    <property type="match status" value="1"/>
</dbReference>
<dbReference type="Pfam" id="PF07676">
    <property type="entry name" value="PD40"/>
    <property type="match status" value="2"/>
</dbReference>
<evidence type="ECO:0000259" key="4">
    <source>
        <dbReference type="Pfam" id="PF00326"/>
    </source>
</evidence>
<reference evidence="6 7" key="1">
    <citation type="submission" date="2017-12" db="EMBL/GenBank/DDBJ databases">
        <title>The genome sequence of Caulobacter flavus CGMCC1 15093.</title>
        <authorList>
            <person name="Gao J."/>
            <person name="Mao X."/>
            <person name="Sun J."/>
        </authorList>
    </citation>
    <scope>NUCLEOTIDE SEQUENCE [LARGE SCALE GENOMIC DNA]</scope>
    <source>
        <strain evidence="6 7">CGMCC1 15093</strain>
    </source>
</reference>
<feature type="chain" id="PRO_5044577758" description="Peptidase S9 prolyl oligopeptidase catalytic domain-containing protein" evidence="3">
    <location>
        <begin position="25"/>
        <end position="679"/>
    </location>
</feature>
<dbReference type="OrthoDB" id="9812921at2"/>
<dbReference type="GO" id="GO:0004252">
    <property type="term" value="F:serine-type endopeptidase activity"/>
    <property type="evidence" value="ECO:0007669"/>
    <property type="project" value="TreeGrafter"/>
</dbReference>
<dbReference type="Proteomes" id="UP000281192">
    <property type="component" value="Chromosome"/>
</dbReference>
<dbReference type="AlphaFoldDB" id="A0A2N5CQG2"/>
<evidence type="ECO:0000256" key="1">
    <source>
        <dbReference type="ARBA" id="ARBA00022801"/>
    </source>
</evidence>
<dbReference type="EMBL" id="CP026100">
    <property type="protein sequence ID" value="AYV48703.1"/>
    <property type="molecule type" value="Genomic_DNA"/>
</dbReference>
<sequence length="679" mass="74565">MTLSRLAALAAGGLLALAAPSAWSAPRTQVAPRAMTAVDLVGLEKLSDPKVSPDGRFVLYSVGRVDWKANAVQDDLWRVGLDGSDPRRMVEGPASGAAWAPDGERFAFVAKRDGDAGRQIYVSPIDGGEARRIGKVRTSPSSLRWSPDGSAIYFLAAAPDGKSLAKRKREKDDMLSFESPQGRGRLWRITLADGKAEPVIEGEFEVEAFDLPADGKAILYRRAPSDLLDDNPKSELWIKEGKGADRRLTDNDFQESTPRLSPDGRSALFLATAENGRYGTVNPNLFVLPVAGGAPRELAHGLPYEIEDAVWSADGREIYITATTGVRRELFAVDVKSEAVRPLARGDHAAGDVTLTRDGKTAVFFKASATSPGEIFRLDPARPAPVQVTHLNDDVAERFRLPRQEAIQWTAPDGQALEGLVTYPLDYQPGRRYPLIVQSHGGPRSSDVFNIFSYGRFNPLLAAKGVMTLSVNYRGGTGYGDAFLQGMNAGYFRYADKDVLSGVDNLIAKGLVDPDRLGVMGWSAGGHMTNRLITVTDRFKAASSGAGAVDWPSMYLTSDTRWQRSEWFVTPPYGSQARRDLYVDNSPLSQLDKVRTPTLILAGAEDERVPWTQSVMLHRALKALGVETELYLAPREPHNFRELRHRLFQVNVQMDWFSKRVLGQDYDWSAAPDAKDETD</sequence>
<keyword evidence="3" id="KW-0732">Signal</keyword>
<dbReference type="SUPFAM" id="SSF53474">
    <property type="entry name" value="alpha/beta-Hydrolases"/>
    <property type="match status" value="1"/>
</dbReference>
<organism evidence="6 7">
    <name type="scientific">Caulobacter flavus</name>
    <dbReference type="NCBI Taxonomy" id="1679497"/>
    <lineage>
        <taxon>Bacteria</taxon>
        <taxon>Pseudomonadati</taxon>
        <taxon>Pseudomonadota</taxon>
        <taxon>Alphaproteobacteria</taxon>
        <taxon>Caulobacterales</taxon>
        <taxon>Caulobacteraceae</taxon>
        <taxon>Caulobacter</taxon>
    </lineage>
</organism>
<proteinExistence type="predicted"/>
<evidence type="ECO:0000313" key="8">
    <source>
        <dbReference type="Proteomes" id="UP000281192"/>
    </source>
</evidence>
<dbReference type="Gene3D" id="2.120.10.30">
    <property type="entry name" value="TolB, C-terminal domain"/>
    <property type="match status" value="1"/>
</dbReference>
<name>A0A2N5CQG2_9CAUL</name>
<dbReference type="InterPro" id="IPR011659">
    <property type="entry name" value="WD40"/>
</dbReference>
<dbReference type="PANTHER" id="PTHR42776:SF27">
    <property type="entry name" value="DIPEPTIDYL PEPTIDASE FAMILY MEMBER 6"/>
    <property type="match status" value="1"/>
</dbReference>
<accession>A0A2N5CQG2</accession>
<keyword evidence="1" id="KW-0378">Hydrolase</keyword>
<feature type="signal peptide" evidence="3">
    <location>
        <begin position="1"/>
        <end position="24"/>
    </location>
</feature>
<dbReference type="Gene3D" id="2.120.10.60">
    <property type="entry name" value="Tricorn protease N-terminal domain"/>
    <property type="match status" value="1"/>
</dbReference>
<protein>
    <recommendedName>
        <fullName evidence="4">Peptidase S9 prolyl oligopeptidase catalytic domain-containing protein</fullName>
    </recommendedName>
</protein>
<dbReference type="Gene3D" id="3.40.50.1820">
    <property type="entry name" value="alpha/beta hydrolase"/>
    <property type="match status" value="1"/>
</dbReference>
<dbReference type="InterPro" id="IPR001375">
    <property type="entry name" value="Peptidase_S9_cat"/>
</dbReference>
<evidence type="ECO:0000313" key="5">
    <source>
        <dbReference type="EMBL" id="AYV48703.1"/>
    </source>
</evidence>
<dbReference type="KEGG" id="cfh:C1707_21920"/>
<evidence type="ECO:0000313" key="7">
    <source>
        <dbReference type="Proteomes" id="UP000234483"/>
    </source>
</evidence>
<dbReference type="InterPro" id="IPR011042">
    <property type="entry name" value="6-blade_b-propeller_TolB-like"/>
</dbReference>
<evidence type="ECO:0000256" key="2">
    <source>
        <dbReference type="ARBA" id="ARBA00022825"/>
    </source>
</evidence>
<reference evidence="5 8" key="2">
    <citation type="submission" date="2018-01" db="EMBL/GenBank/DDBJ databases">
        <title>Complete genome sequence of Caulobacter flavus RHGG3.</title>
        <authorList>
            <person name="Yang E."/>
        </authorList>
    </citation>
    <scope>NUCLEOTIDE SEQUENCE [LARGE SCALE GENOMIC DNA]</scope>
    <source>
        <strain evidence="5 8">RHGG3</strain>
    </source>
</reference>
<keyword evidence="2" id="KW-0720">Serine protease</keyword>
<dbReference type="EMBL" id="PJRQ01000038">
    <property type="protein sequence ID" value="PLR10235.1"/>
    <property type="molecule type" value="Genomic_DNA"/>
</dbReference>
<dbReference type="SUPFAM" id="SSF82171">
    <property type="entry name" value="DPP6 N-terminal domain-like"/>
    <property type="match status" value="1"/>
</dbReference>
<keyword evidence="8" id="KW-1185">Reference proteome</keyword>
<feature type="domain" description="Peptidase S9 prolyl oligopeptidase catalytic" evidence="4">
    <location>
        <begin position="460"/>
        <end position="659"/>
    </location>
</feature>
<dbReference type="PANTHER" id="PTHR42776">
    <property type="entry name" value="SERINE PEPTIDASE S9 FAMILY MEMBER"/>
    <property type="match status" value="1"/>
</dbReference>
<dbReference type="InterPro" id="IPR029058">
    <property type="entry name" value="AB_hydrolase_fold"/>
</dbReference>
<evidence type="ECO:0000256" key="3">
    <source>
        <dbReference type="SAM" id="SignalP"/>
    </source>
</evidence>
<keyword evidence="2" id="KW-0645">Protease</keyword>